<evidence type="ECO:0000259" key="4">
    <source>
        <dbReference type="Pfam" id="PF01881"/>
    </source>
</evidence>
<protein>
    <submittedName>
        <fullName evidence="5">CRISPR-associated endoribonuclease Cas6</fullName>
    </submittedName>
</protein>
<comment type="similarity">
    <text evidence="1">Belongs to the CRISPR-associated protein Cas6/Cse3/CasE family.</text>
</comment>
<dbReference type="EMBL" id="JAJJPB010000009">
    <property type="protein sequence ID" value="MCC9294950.1"/>
    <property type="molecule type" value="Genomic_DNA"/>
</dbReference>
<dbReference type="Gene3D" id="3.30.70.1900">
    <property type="match status" value="1"/>
</dbReference>
<dbReference type="Proteomes" id="UP001165422">
    <property type="component" value="Unassembled WGS sequence"/>
</dbReference>
<gene>
    <name evidence="5" type="ORF">LN736_08790</name>
</gene>
<proteinExistence type="inferred from homology"/>
<evidence type="ECO:0000256" key="1">
    <source>
        <dbReference type="ARBA" id="ARBA00005937"/>
    </source>
</evidence>
<reference evidence="5" key="1">
    <citation type="submission" date="2021-11" db="EMBL/GenBank/DDBJ databases">
        <authorList>
            <person name="Qingchun L."/>
            <person name="Dong Z."/>
            <person name="Zongwei Q."/>
            <person name="Jia Z."/>
            <person name="Duotao L."/>
        </authorList>
    </citation>
    <scope>NUCLEOTIDE SEQUENCE</scope>
    <source>
        <strain evidence="5">WLY-B-L2</strain>
    </source>
</reference>
<dbReference type="RefSeq" id="WP_229981419.1">
    <property type="nucleotide sequence ID" value="NZ_JAJJPB010000009.1"/>
</dbReference>
<evidence type="ECO:0000256" key="2">
    <source>
        <dbReference type="ARBA" id="ARBA00022884"/>
    </source>
</evidence>
<accession>A0ABS8N7A0</accession>
<dbReference type="InterPro" id="IPR049435">
    <property type="entry name" value="Cas_Cas6_C"/>
</dbReference>
<organism evidence="5 6">
    <name type="scientific">Clostridium aromativorans</name>
    <dbReference type="NCBI Taxonomy" id="2836848"/>
    <lineage>
        <taxon>Bacteria</taxon>
        <taxon>Bacillati</taxon>
        <taxon>Bacillota</taxon>
        <taxon>Clostridia</taxon>
        <taxon>Eubacteriales</taxon>
        <taxon>Clostridiaceae</taxon>
        <taxon>Clostridium</taxon>
    </lineage>
</organism>
<evidence type="ECO:0000313" key="6">
    <source>
        <dbReference type="Proteomes" id="UP001165422"/>
    </source>
</evidence>
<dbReference type="PANTHER" id="PTHR36984:SF1">
    <property type="entry name" value="CRISPR-ASSOCIATED ENDORIBONUCLEASE CAS6 1"/>
    <property type="match status" value="1"/>
</dbReference>
<sequence>MNFFQLTITTFLNKDIPFNESGEFIGNIISSTMLLKDTLKEIHEKKEFKYVYDNFYPLEKSKVYEKGRIYVFNIRSFNSGFIRDIKRFLSLTKNNDFKIVAVEERRIKQRFITELYTKTAAIVTVDSKPWLLKDGDLMLLQKRFQDNLEKKFKDIYGEAIGIKQSFIQRVDVINKKPISFKYKNIHLLGNKFKITINEDEKSQQLAFIALGMGLGEKGSSVGAGFCHANYL</sequence>
<evidence type="ECO:0000313" key="5">
    <source>
        <dbReference type="EMBL" id="MCC9294950.1"/>
    </source>
</evidence>
<comment type="caution">
    <text evidence="5">The sequence shown here is derived from an EMBL/GenBank/DDBJ whole genome shotgun (WGS) entry which is preliminary data.</text>
</comment>
<evidence type="ECO:0000256" key="3">
    <source>
        <dbReference type="ARBA" id="ARBA00023118"/>
    </source>
</evidence>
<keyword evidence="2" id="KW-0694">RNA-binding</keyword>
<name>A0ABS8N7A0_9CLOT</name>
<keyword evidence="3" id="KW-0051">Antiviral defense</keyword>
<dbReference type="PANTHER" id="PTHR36984">
    <property type="entry name" value="CRISPR-ASSOCIATED ENDORIBONUCLEASE CAS6 1"/>
    <property type="match status" value="1"/>
</dbReference>
<dbReference type="InterPro" id="IPR010156">
    <property type="entry name" value="CRISPR-assoc_prot_Cas6"/>
</dbReference>
<dbReference type="Pfam" id="PF01881">
    <property type="entry name" value="Cas_Cas6_C"/>
    <property type="match status" value="1"/>
</dbReference>
<feature type="domain" description="CRISPR associated protein Cas6 C-terminal" evidence="4">
    <location>
        <begin position="141"/>
        <end position="225"/>
    </location>
</feature>
<keyword evidence="6" id="KW-1185">Reference proteome</keyword>